<evidence type="ECO:0000256" key="9">
    <source>
        <dbReference type="RuleBase" id="RU361169"/>
    </source>
</evidence>
<dbReference type="PANTHER" id="PTHR31375">
    <property type="match status" value="1"/>
</dbReference>
<dbReference type="SMART" id="SM00710">
    <property type="entry name" value="PbH1"/>
    <property type="match status" value="6"/>
</dbReference>
<evidence type="ECO:0000256" key="7">
    <source>
        <dbReference type="ARBA" id="ARBA00023316"/>
    </source>
</evidence>
<dbReference type="FunFam" id="2.160.20.10:FF:000004">
    <property type="entry name" value="Pectin lyase-like superfamily protein"/>
    <property type="match status" value="1"/>
</dbReference>
<evidence type="ECO:0000256" key="5">
    <source>
        <dbReference type="ARBA" id="ARBA00022801"/>
    </source>
</evidence>
<comment type="similarity">
    <text evidence="2 9">Belongs to the glycosyl hydrolase 28 family.</text>
</comment>
<dbReference type="Proteomes" id="UP001159364">
    <property type="component" value="Linkage Group LG04"/>
</dbReference>
<accession>A0AAV8TKB7</accession>
<organism evidence="11 12">
    <name type="scientific">Erythroxylum novogranatense</name>
    <dbReference type="NCBI Taxonomy" id="1862640"/>
    <lineage>
        <taxon>Eukaryota</taxon>
        <taxon>Viridiplantae</taxon>
        <taxon>Streptophyta</taxon>
        <taxon>Embryophyta</taxon>
        <taxon>Tracheophyta</taxon>
        <taxon>Spermatophyta</taxon>
        <taxon>Magnoliopsida</taxon>
        <taxon>eudicotyledons</taxon>
        <taxon>Gunneridae</taxon>
        <taxon>Pentapetalae</taxon>
        <taxon>rosids</taxon>
        <taxon>fabids</taxon>
        <taxon>Malpighiales</taxon>
        <taxon>Erythroxylaceae</taxon>
        <taxon>Erythroxylum</taxon>
    </lineage>
</organism>
<dbReference type="GO" id="GO:0071555">
    <property type="term" value="P:cell wall organization"/>
    <property type="evidence" value="ECO:0007669"/>
    <property type="project" value="UniProtKB-KW"/>
</dbReference>
<keyword evidence="3" id="KW-0134">Cell wall</keyword>
<dbReference type="Pfam" id="PF00295">
    <property type="entry name" value="Glyco_hydro_28"/>
    <property type="match status" value="1"/>
</dbReference>
<feature type="active site" evidence="8">
    <location>
        <position position="275"/>
    </location>
</feature>
<feature type="chain" id="PRO_5043563815" description="Exopolygalacturonase-like" evidence="10">
    <location>
        <begin position="32"/>
        <end position="423"/>
    </location>
</feature>
<keyword evidence="5 9" id="KW-0378">Hydrolase</keyword>
<dbReference type="InterPro" id="IPR000743">
    <property type="entry name" value="Glyco_hydro_28"/>
</dbReference>
<dbReference type="AlphaFoldDB" id="A0AAV8TKB7"/>
<evidence type="ECO:0000256" key="10">
    <source>
        <dbReference type="SAM" id="SignalP"/>
    </source>
</evidence>
<keyword evidence="12" id="KW-1185">Reference proteome</keyword>
<evidence type="ECO:0000313" key="12">
    <source>
        <dbReference type="Proteomes" id="UP001159364"/>
    </source>
</evidence>
<dbReference type="EMBL" id="JAIWQS010000004">
    <property type="protein sequence ID" value="KAJ8766861.1"/>
    <property type="molecule type" value="Genomic_DNA"/>
</dbReference>
<feature type="signal peptide" evidence="10">
    <location>
        <begin position="1"/>
        <end position="31"/>
    </location>
</feature>
<evidence type="ECO:0000256" key="1">
    <source>
        <dbReference type="ARBA" id="ARBA00004191"/>
    </source>
</evidence>
<dbReference type="Gene3D" id="2.160.20.10">
    <property type="entry name" value="Single-stranded right-handed beta-helix, Pectin lyase-like"/>
    <property type="match status" value="1"/>
</dbReference>
<dbReference type="InterPro" id="IPR012334">
    <property type="entry name" value="Pectin_lyas_fold"/>
</dbReference>
<keyword evidence="6 9" id="KW-0326">Glycosidase</keyword>
<evidence type="ECO:0000256" key="8">
    <source>
        <dbReference type="PROSITE-ProRule" id="PRU10052"/>
    </source>
</evidence>
<evidence type="ECO:0000256" key="4">
    <source>
        <dbReference type="ARBA" id="ARBA00022525"/>
    </source>
</evidence>
<dbReference type="SUPFAM" id="SSF51126">
    <property type="entry name" value="Pectin lyase-like"/>
    <property type="match status" value="1"/>
</dbReference>
<proteinExistence type="inferred from homology"/>
<keyword evidence="7" id="KW-0961">Cell wall biogenesis/degradation</keyword>
<evidence type="ECO:0008006" key="13">
    <source>
        <dbReference type="Google" id="ProtNLM"/>
    </source>
</evidence>
<dbReference type="GO" id="GO:0004650">
    <property type="term" value="F:polygalacturonase activity"/>
    <property type="evidence" value="ECO:0007669"/>
    <property type="project" value="InterPro"/>
</dbReference>
<dbReference type="InterPro" id="IPR006626">
    <property type="entry name" value="PbH1"/>
</dbReference>
<evidence type="ECO:0000256" key="2">
    <source>
        <dbReference type="ARBA" id="ARBA00008834"/>
    </source>
</evidence>
<evidence type="ECO:0000256" key="3">
    <source>
        <dbReference type="ARBA" id="ARBA00022512"/>
    </source>
</evidence>
<comment type="caution">
    <text evidence="11">The sequence shown here is derived from an EMBL/GenBank/DDBJ whole genome shotgun (WGS) entry which is preliminary data.</text>
</comment>
<protein>
    <recommendedName>
        <fullName evidence="13">Exopolygalacturonase-like</fullName>
    </recommendedName>
</protein>
<gene>
    <name evidence="11" type="ORF">K2173_009202</name>
</gene>
<comment type="subcellular location">
    <subcellularLocation>
        <location evidence="1">Secreted</location>
        <location evidence="1">Cell wall</location>
    </subcellularLocation>
</comment>
<evidence type="ECO:0000256" key="6">
    <source>
        <dbReference type="ARBA" id="ARBA00023295"/>
    </source>
</evidence>
<reference evidence="11 12" key="1">
    <citation type="submission" date="2021-09" db="EMBL/GenBank/DDBJ databases">
        <title>Genomic insights and catalytic innovation underlie evolution of tropane alkaloids biosynthesis.</title>
        <authorList>
            <person name="Wang Y.-J."/>
            <person name="Tian T."/>
            <person name="Huang J.-P."/>
            <person name="Huang S.-X."/>
        </authorList>
    </citation>
    <scope>NUCLEOTIDE SEQUENCE [LARGE SCALE GENOMIC DNA]</scope>
    <source>
        <strain evidence="11">KIB-2018</strain>
        <tissue evidence="11">Leaf</tissue>
    </source>
</reference>
<dbReference type="GO" id="GO:0005975">
    <property type="term" value="P:carbohydrate metabolic process"/>
    <property type="evidence" value="ECO:0007669"/>
    <property type="project" value="InterPro"/>
</dbReference>
<dbReference type="PROSITE" id="PS00502">
    <property type="entry name" value="POLYGALACTURONASE"/>
    <property type="match status" value="1"/>
</dbReference>
<keyword evidence="10" id="KW-0732">Signal</keyword>
<evidence type="ECO:0000313" key="11">
    <source>
        <dbReference type="EMBL" id="KAJ8766861.1"/>
    </source>
</evidence>
<sequence>MAMIVALKYSVNAVLLLSLVIVLSSSSCCEGKGRRVRVGLLRKMGRPGGDNREPTETVFNVLKFGAVPDEKKDNSLEFIRAWRAACDCPGKSRMIIPRGNFLAGPIVFQGPCKGPSPITVQFVGTMKALPVPSSYAEDFWISFQHINGLVLTGGGTFDGQGALIWKYNTCEGGGSCSTFPANIKLNHVSNAVIRQITSINPMGFHMGIVFSQNVKVRRVHISAAGDSPNTDGIHISQSNQVKVARSVIETGDDCIGIIQGSTDISVTKVTCGPGHGISIGSLGKYPDEKDVKRIMVSNCTLKGTTNGLRIKTWGGSPPSQATDVTFKDINMENVENPIIIDQSYGHSNAPSRVKISDIRFINVFGTTISNVAVDLTCSQQVPCERVHLSDINLKYIGPKPFTSNCVNARVNYAGMQFPPPCRS</sequence>
<dbReference type="InterPro" id="IPR011050">
    <property type="entry name" value="Pectin_lyase_fold/virulence"/>
</dbReference>
<name>A0AAV8TKB7_9ROSI</name>
<keyword evidence="4" id="KW-0964">Secreted</keyword>